<accession>A0A8K0TDT2</accession>
<evidence type="ECO:0000313" key="2">
    <source>
        <dbReference type="EMBL" id="KAH7361685.1"/>
    </source>
</evidence>
<dbReference type="EMBL" id="JAGPXD010000003">
    <property type="protein sequence ID" value="KAH7361685.1"/>
    <property type="molecule type" value="Genomic_DNA"/>
</dbReference>
<sequence>MTTSFPKFGLLPLEIRQRIWELSMERRRVPVGDFPVISDEWGAESGPRPPAVPPPAVLQACVESRSYLDRYYVKAFTIVSPPRYTWINFDMDTVCLRQRTVEKFTKDVLPIRYLSIDGISTEEYEGWIAYIDSCVPLLADLEIRPIHEPVEWWVRWEALMTLWYYNDHPKPFRTTIIGPADYQFVPELTQDNFAKVRRDHLRRQYTEKPENFLPGTEMWDSDDDECHPDWRHVPGCECPPEERWALRIA</sequence>
<organism evidence="2 3">
    <name type="scientific">Plectosphaerella cucumerina</name>
    <dbReference type="NCBI Taxonomy" id="40658"/>
    <lineage>
        <taxon>Eukaryota</taxon>
        <taxon>Fungi</taxon>
        <taxon>Dikarya</taxon>
        <taxon>Ascomycota</taxon>
        <taxon>Pezizomycotina</taxon>
        <taxon>Sordariomycetes</taxon>
        <taxon>Hypocreomycetidae</taxon>
        <taxon>Glomerellales</taxon>
        <taxon>Plectosphaerellaceae</taxon>
        <taxon>Plectosphaerella</taxon>
    </lineage>
</organism>
<dbReference type="PANTHER" id="PTHR35910:SF1">
    <property type="entry name" value="2EXR DOMAIN-CONTAINING PROTEIN"/>
    <property type="match status" value="1"/>
</dbReference>
<keyword evidence="3" id="KW-1185">Reference proteome</keyword>
<dbReference type="Proteomes" id="UP000813385">
    <property type="component" value="Unassembled WGS sequence"/>
</dbReference>
<dbReference type="InterPro" id="IPR045518">
    <property type="entry name" value="2EXR"/>
</dbReference>
<evidence type="ECO:0000259" key="1">
    <source>
        <dbReference type="Pfam" id="PF20150"/>
    </source>
</evidence>
<reference evidence="2" key="1">
    <citation type="journal article" date="2021" name="Nat. Commun.">
        <title>Genetic determinants of endophytism in the Arabidopsis root mycobiome.</title>
        <authorList>
            <person name="Mesny F."/>
            <person name="Miyauchi S."/>
            <person name="Thiergart T."/>
            <person name="Pickel B."/>
            <person name="Atanasova L."/>
            <person name="Karlsson M."/>
            <person name="Huettel B."/>
            <person name="Barry K.W."/>
            <person name="Haridas S."/>
            <person name="Chen C."/>
            <person name="Bauer D."/>
            <person name="Andreopoulos W."/>
            <person name="Pangilinan J."/>
            <person name="LaButti K."/>
            <person name="Riley R."/>
            <person name="Lipzen A."/>
            <person name="Clum A."/>
            <person name="Drula E."/>
            <person name="Henrissat B."/>
            <person name="Kohler A."/>
            <person name="Grigoriev I.V."/>
            <person name="Martin F.M."/>
            <person name="Hacquard S."/>
        </authorList>
    </citation>
    <scope>NUCLEOTIDE SEQUENCE</scope>
    <source>
        <strain evidence="2">MPI-CAGE-AT-0016</strain>
    </source>
</reference>
<proteinExistence type="predicted"/>
<dbReference type="Pfam" id="PF20150">
    <property type="entry name" value="2EXR"/>
    <property type="match status" value="1"/>
</dbReference>
<dbReference type="AlphaFoldDB" id="A0A8K0TDT2"/>
<gene>
    <name evidence="2" type="ORF">B0T11DRAFT_338669</name>
</gene>
<name>A0A8K0TDT2_9PEZI</name>
<evidence type="ECO:0000313" key="3">
    <source>
        <dbReference type="Proteomes" id="UP000813385"/>
    </source>
</evidence>
<comment type="caution">
    <text evidence="2">The sequence shown here is derived from an EMBL/GenBank/DDBJ whole genome shotgun (WGS) entry which is preliminary data.</text>
</comment>
<protein>
    <recommendedName>
        <fullName evidence="1">2EXR domain-containing protein</fullName>
    </recommendedName>
</protein>
<dbReference type="PANTHER" id="PTHR35910">
    <property type="entry name" value="2EXR DOMAIN-CONTAINING PROTEIN"/>
    <property type="match status" value="1"/>
</dbReference>
<dbReference type="OrthoDB" id="4802527at2759"/>
<feature type="domain" description="2EXR" evidence="1">
    <location>
        <begin position="5"/>
        <end position="94"/>
    </location>
</feature>